<dbReference type="InterPro" id="IPR031571">
    <property type="entry name" value="RcpC_dom"/>
</dbReference>
<comment type="caution">
    <text evidence="2">The sequence shown here is derived from an EMBL/GenBank/DDBJ whole genome shotgun (WGS) entry which is preliminary data.</text>
</comment>
<accession>A0ABN3QNJ6</accession>
<dbReference type="Proteomes" id="UP001501509">
    <property type="component" value="Unassembled WGS sequence"/>
</dbReference>
<name>A0ABN3QNJ6_9ACTN</name>
<proteinExistence type="predicted"/>
<keyword evidence="3" id="KW-1185">Reference proteome</keyword>
<evidence type="ECO:0000313" key="3">
    <source>
        <dbReference type="Proteomes" id="UP001501509"/>
    </source>
</evidence>
<feature type="domain" description="SAF" evidence="1">
    <location>
        <begin position="22"/>
        <end position="82"/>
    </location>
</feature>
<dbReference type="EMBL" id="BAAATD010000015">
    <property type="protein sequence ID" value="GAA2631084.1"/>
    <property type="molecule type" value="Genomic_DNA"/>
</dbReference>
<sequence length="192" mass="18971">MSAAAATGLALLALRPGPPSSITVVTAARDLPGGSALRPADLRTVALPAALVPDGALRTPVTGRWLAGPVRRGEPLTDARLMSPGLLRGLAPGTVATPVRIADAAAVRLLRAGDRIDVLATPSADPLTTGGGHGAPWARLVASGVTVIAVPRGPNAASTDQGALVVVATSTTQASALVAVSARSRLSVTIVG</sequence>
<protein>
    <submittedName>
        <fullName evidence="2">SAF domain-containing protein</fullName>
    </submittedName>
</protein>
<dbReference type="InterPro" id="IPR013974">
    <property type="entry name" value="SAF"/>
</dbReference>
<dbReference type="CDD" id="cd11614">
    <property type="entry name" value="SAF_CpaB_FlgA_like"/>
    <property type="match status" value="1"/>
</dbReference>
<organism evidence="2 3">
    <name type="scientific">Actinomadura fulvescens</name>
    <dbReference type="NCBI Taxonomy" id="46160"/>
    <lineage>
        <taxon>Bacteria</taxon>
        <taxon>Bacillati</taxon>
        <taxon>Actinomycetota</taxon>
        <taxon>Actinomycetes</taxon>
        <taxon>Streptosporangiales</taxon>
        <taxon>Thermomonosporaceae</taxon>
        <taxon>Actinomadura</taxon>
    </lineage>
</organism>
<evidence type="ECO:0000259" key="1">
    <source>
        <dbReference type="SMART" id="SM00858"/>
    </source>
</evidence>
<dbReference type="Pfam" id="PF16976">
    <property type="entry name" value="RcpC"/>
    <property type="match status" value="1"/>
</dbReference>
<dbReference type="SMART" id="SM00858">
    <property type="entry name" value="SAF"/>
    <property type="match status" value="1"/>
</dbReference>
<dbReference type="Pfam" id="PF08666">
    <property type="entry name" value="SAF"/>
    <property type="match status" value="1"/>
</dbReference>
<evidence type="ECO:0000313" key="2">
    <source>
        <dbReference type="EMBL" id="GAA2631084.1"/>
    </source>
</evidence>
<gene>
    <name evidence="2" type="ORF">GCM10010411_81380</name>
</gene>
<reference evidence="2 3" key="1">
    <citation type="journal article" date="2019" name="Int. J. Syst. Evol. Microbiol.">
        <title>The Global Catalogue of Microorganisms (GCM) 10K type strain sequencing project: providing services to taxonomists for standard genome sequencing and annotation.</title>
        <authorList>
            <consortium name="The Broad Institute Genomics Platform"/>
            <consortium name="The Broad Institute Genome Sequencing Center for Infectious Disease"/>
            <person name="Wu L."/>
            <person name="Ma J."/>
        </authorList>
    </citation>
    <scope>NUCLEOTIDE SEQUENCE [LARGE SCALE GENOMIC DNA]</scope>
    <source>
        <strain evidence="2 3">JCM 6833</strain>
    </source>
</reference>